<sequence length="73" mass="8140">MSTTITFAPGWHADRHENGWVARRKGDLTEYQRANGCLAEITATDLGELWILCDAQIRLAERVALAETARNLA</sequence>
<evidence type="ECO:0000313" key="1">
    <source>
        <dbReference type="EMBL" id="MBA9005006.1"/>
    </source>
</evidence>
<organism evidence="1 2">
    <name type="scientific">Thermomonospora cellulosilytica</name>
    <dbReference type="NCBI Taxonomy" id="1411118"/>
    <lineage>
        <taxon>Bacteria</taxon>
        <taxon>Bacillati</taxon>
        <taxon>Actinomycetota</taxon>
        <taxon>Actinomycetes</taxon>
        <taxon>Streptosporangiales</taxon>
        <taxon>Thermomonosporaceae</taxon>
        <taxon>Thermomonospora</taxon>
    </lineage>
</organism>
<gene>
    <name evidence="1" type="ORF">HNR21_003888</name>
</gene>
<name>A0A7W3MZZ2_9ACTN</name>
<evidence type="ECO:0000313" key="2">
    <source>
        <dbReference type="Proteomes" id="UP000539313"/>
    </source>
</evidence>
<comment type="caution">
    <text evidence="1">The sequence shown here is derived from an EMBL/GenBank/DDBJ whole genome shotgun (WGS) entry which is preliminary data.</text>
</comment>
<proteinExistence type="predicted"/>
<accession>A0A7W3MZZ2</accession>
<keyword evidence="2" id="KW-1185">Reference proteome</keyword>
<dbReference type="RefSeq" id="WP_182706308.1">
    <property type="nucleotide sequence ID" value="NZ_JACJII010000001.1"/>
</dbReference>
<dbReference type="Proteomes" id="UP000539313">
    <property type="component" value="Unassembled WGS sequence"/>
</dbReference>
<dbReference type="AlphaFoldDB" id="A0A7W3MZZ2"/>
<reference evidence="1 2" key="1">
    <citation type="submission" date="2020-08" db="EMBL/GenBank/DDBJ databases">
        <title>Sequencing the genomes of 1000 actinobacteria strains.</title>
        <authorList>
            <person name="Klenk H.-P."/>
        </authorList>
    </citation>
    <scope>NUCLEOTIDE SEQUENCE [LARGE SCALE GENOMIC DNA]</scope>
    <source>
        <strain evidence="1 2">DSM 45823</strain>
    </source>
</reference>
<dbReference type="EMBL" id="JACJII010000001">
    <property type="protein sequence ID" value="MBA9005006.1"/>
    <property type="molecule type" value="Genomic_DNA"/>
</dbReference>
<protein>
    <submittedName>
        <fullName evidence="1">Uncharacterized protein</fullName>
    </submittedName>
</protein>